<dbReference type="SMART" id="SM00875">
    <property type="entry name" value="BACK"/>
    <property type="match status" value="2"/>
</dbReference>
<dbReference type="Gene3D" id="3.30.710.10">
    <property type="entry name" value="Potassium Channel Kv1.1, Chain A"/>
    <property type="match status" value="1"/>
</dbReference>
<feature type="domain" description="BTB" evidence="3">
    <location>
        <begin position="38"/>
        <end position="68"/>
    </location>
</feature>
<dbReference type="SMART" id="SM00225">
    <property type="entry name" value="BTB"/>
    <property type="match status" value="2"/>
</dbReference>
<evidence type="ECO:0000313" key="4">
    <source>
        <dbReference type="EMBL" id="RMX48279.1"/>
    </source>
</evidence>
<evidence type="ECO:0000259" key="3">
    <source>
        <dbReference type="PROSITE" id="PS50097"/>
    </source>
</evidence>
<dbReference type="EMBL" id="RCHS01002300">
    <property type="protein sequence ID" value="RMX48279.1"/>
    <property type="molecule type" value="Genomic_DNA"/>
</dbReference>
<dbReference type="FunFam" id="1.25.40.420:FF:000001">
    <property type="entry name" value="Kelch-like family member 12"/>
    <property type="match status" value="1"/>
</dbReference>
<evidence type="ECO:0000256" key="1">
    <source>
        <dbReference type="ARBA" id="ARBA00022441"/>
    </source>
</evidence>
<dbReference type="InterPro" id="IPR036404">
    <property type="entry name" value="Jacalin-like_lectin_dom_sf"/>
</dbReference>
<dbReference type="Proteomes" id="UP000275408">
    <property type="component" value="Unassembled WGS sequence"/>
</dbReference>
<name>A0A3M6U3Y8_POCDA</name>
<dbReference type="Gene3D" id="1.25.40.420">
    <property type="match status" value="2"/>
</dbReference>
<dbReference type="OrthoDB" id="6357972at2759"/>
<dbReference type="Gene3D" id="2.100.10.30">
    <property type="entry name" value="Jacalin-like lectin domain"/>
    <property type="match status" value="2"/>
</dbReference>
<gene>
    <name evidence="4" type="ORF">pdam_00014740</name>
</gene>
<dbReference type="SUPFAM" id="SSF54695">
    <property type="entry name" value="POZ domain"/>
    <property type="match status" value="2"/>
</dbReference>
<evidence type="ECO:0000256" key="2">
    <source>
        <dbReference type="ARBA" id="ARBA00022737"/>
    </source>
</evidence>
<dbReference type="Pfam" id="PF07707">
    <property type="entry name" value="BACK"/>
    <property type="match status" value="2"/>
</dbReference>
<comment type="caution">
    <text evidence="4">The sequence shown here is derived from an EMBL/GenBank/DDBJ whole genome shotgun (WGS) entry which is preliminary data.</text>
</comment>
<dbReference type="InterPro" id="IPR011705">
    <property type="entry name" value="BACK"/>
</dbReference>
<keyword evidence="5" id="KW-1185">Reference proteome</keyword>
<dbReference type="Pfam" id="PF00651">
    <property type="entry name" value="BTB"/>
    <property type="match status" value="1"/>
</dbReference>
<dbReference type="Pfam" id="PF01419">
    <property type="entry name" value="Jacalin"/>
    <property type="match status" value="1"/>
</dbReference>
<feature type="domain" description="BTB" evidence="3">
    <location>
        <begin position="425"/>
        <end position="481"/>
    </location>
</feature>
<dbReference type="SUPFAM" id="SSF51101">
    <property type="entry name" value="Mannose-binding lectins"/>
    <property type="match status" value="2"/>
</dbReference>
<dbReference type="PROSITE" id="PS50097">
    <property type="entry name" value="BTB"/>
    <property type="match status" value="2"/>
</dbReference>
<keyword evidence="1" id="KW-0880">Kelch repeat</keyword>
<keyword evidence="2" id="KW-0677">Repeat</keyword>
<protein>
    <recommendedName>
        <fullName evidence="3">BTB domain-containing protein</fullName>
    </recommendedName>
</protein>
<accession>A0A3M6U3Y8</accession>
<proteinExistence type="predicted"/>
<dbReference type="PANTHER" id="PTHR24412:SF272">
    <property type="entry name" value="KELCH-LIKE PROTEIN DIABLO"/>
    <property type="match status" value="1"/>
</dbReference>
<evidence type="ECO:0000313" key="5">
    <source>
        <dbReference type="Proteomes" id="UP000275408"/>
    </source>
</evidence>
<dbReference type="InterPro" id="IPR011333">
    <property type="entry name" value="SKP1/BTB/POZ_sf"/>
</dbReference>
<sequence length="874" mass="99645">MTFSHIKFSSFDCGRFIPAHGCNLLKGLLTMYKDGRYSDVTFKISEDRRLSVHRVVLAFFSPYFEALFGKSLADLFALGELMKEAKNHFSRHFTEVTQMEEFLSLPIGFLKEILADEGICVVIESLIPSKEEREKVVLEAVLKYVEHDIDNRKRHFPELLSLVRLPTLSESYLEEISEHKLIADSSRGIISKARKLKTDSPEKDSADEIWASTRAFAKPAVSWGRSFANGGYVHPETSHHNNTEAVEDLGSDVFIKGMKLWIRRWDGRPVLGGLKIFYNHNGDQEIMMGSGSDQSEHHEFHLEKNERIVKVDVNSGWMIDRLSFYTNKKDENGDPKCYGPYGGDGGGYYTETQPGSYGFLAGIGAAVVDSQGEEESYDYNNYDDNKHFDGYEGYEGFDDFDDIINQEGGIQIYIDSNKIKHGMHCDVALKISQDRRLRAHRVVLVSFSPYFKALLGKHWDDGNAVSDLIEFAYSGKININKDNVQTLLEASNYLQVEFVKKSCGDFLKDAIDDETCLNIWQLADCFSLEKLRETAKRYALQHFTEICKEEEFLSLPIGFLNEILADEGICVVIENLIPVAEERERAVLEAVFKYVEHDLANRKKNLPELLSLVRLPTISKSYLKEILLHKLLANSCTEWIAKAQKLQINSSEKDSLDERWATTRAFAKPVVWWGRCFASDVRRLSVRSHHSDEMIVEDLRNDVFIKGMDLWIRQWCGTSVLGGLRIFYTGDREVKFGSDSSHCEHHEFHLKENERIVRVEVNSGLMINQLQFFSNKKDDNGEPKCYGPYGGDGGGFFSETPPGSYGFLGGIGAAVVYSQGEEGITRLQFAWRTYVLPGNQEPMKSRCSVNDYFHDYDDDEDDEENFTFTGWGWV</sequence>
<dbReference type="InterPro" id="IPR000210">
    <property type="entry name" value="BTB/POZ_dom"/>
</dbReference>
<dbReference type="STRING" id="46731.A0A3M6U3Y8"/>
<dbReference type="AlphaFoldDB" id="A0A3M6U3Y8"/>
<dbReference type="PANTHER" id="PTHR24412">
    <property type="entry name" value="KELCH PROTEIN"/>
    <property type="match status" value="1"/>
</dbReference>
<dbReference type="InterPro" id="IPR001229">
    <property type="entry name" value="Jacalin-like_lectin_dom"/>
</dbReference>
<organism evidence="4 5">
    <name type="scientific">Pocillopora damicornis</name>
    <name type="common">Cauliflower coral</name>
    <name type="synonym">Millepora damicornis</name>
    <dbReference type="NCBI Taxonomy" id="46731"/>
    <lineage>
        <taxon>Eukaryota</taxon>
        <taxon>Metazoa</taxon>
        <taxon>Cnidaria</taxon>
        <taxon>Anthozoa</taxon>
        <taxon>Hexacorallia</taxon>
        <taxon>Scleractinia</taxon>
        <taxon>Astrocoeniina</taxon>
        <taxon>Pocilloporidae</taxon>
        <taxon>Pocillopora</taxon>
    </lineage>
</organism>
<reference evidence="4 5" key="1">
    <citation type="journal article" date="2018" name="Sci. Rep.">
        <title>Comparative analysis of the Pocillopora damicornis genome highlights role of immune system in coral evolution.</title>
        <authorList>
            <person name="Cunning R."/>
            <person name="Bay R.A."/>
            <person name="Gillette P."/>
            <person name="Baker A.C."/>
            <person name="Traylor-Knowles N."/>
        </authorList>
    </citation>
    <scope>NUCLEOTIDE SEQUENCE [LARGE SCALE GENOMIC DNA]</scope>
    <source>
        <strain evidence="4">RSMAS</strain>
        <tissue evidence="4">Whole animal</tissue>
    </source>
</reference>